<name>A0ABP7YA09_9FLAO</name>
<organism evidence="2 3">
    <name type="scientific">Flavobacterium chungbukense</name>
    <dbReference type="NCBI Taxonomy" id="877464"/>
    <lineage>
        <taxon>Bacteria</taxon>
        <taxon>Pseudomonadati</taxon>
        <taxon>Bacteroidota</taxon>
        <taxon>Flavobacteriia</taxon>
        <taxon>Flavobacteriales</taxon>
        <taxon>Flavobacteriaceae</taxon>
        <taxon>Flavobacterium</taxon>
    </lineage>
</organism>
<keyword evidence="1" id="KW-0472">Membrane</keyword>
<feature type="transmembrane region" description="Helical" evidence="1">
    <location>
        <begin position="6"/>
        <end position="22"/>
    </location>
</feature>
<evidence type="ECO:0000313" key="2">
    <source>
        <dbReference type="EMBL" id="GAA4133011.1"/>
    </source>
</evidence>
<reference evidence="3" key="1">
    <citation type="journal article" date="2019" name="Int. J. Syst. Evol. Microbiol.">
        <title>The Global Catalogue of Microorganisms (GCM) 10K type strain sequencing project: providing services to taxonomists for standard genome sequencing and annotation.</title>
        <authorList>
            <consortium name="The Broad Institute Genomics Platform"/>
            <consortium name="The Broad Institute Genome Sequencing Center for Infectious Disease"/>
            <person name="Wu L."/>
            <person name="Ma J."/>
        </authorList>
    </citation>
    <scope>NUCLEOTIDE SEQUENCE [LARGE SCALE GENOMIC DNA]</scope>
    <source>
        <strain evidence="3">JCM 17386</strain>
    </source>
</reference>
<accession>A0ABP7YA09</accession>
<evidence type="ECO:0000256" key="1">
    <source>
        <dbReference type="SAM" id="Phobius"/>
    </source>
</evidence>
<feature type="transmembrane region" description="Helical" evidence="1">
    <location>
        <begin position="34"/>
        <end position="51"/>
    </location>
</feature>
<keyword evidence="1" id="KW-0812">Transmembrane</keyword>
<dbReference type="EMBL" id="BAABAO010000010">
    <property type="protein sequence ID" value="GAA4133011.1"/>
    <property type="molecule type" value="Genomic_DNA"/>
</dbReference>
<comment type="caution">
    <text evidence="2">The sequence shown here is derived from an EMBL/GenBank/DDBJ whole genome shotgun (WGS) entry which is preliminary data.</text>
</comment>
<keyword evidence="3" id="KW-1185">Reference proteome</keyword>
<proteinExistence type="predicted"/>
<protein>
    <submittedName>
        <fullName evidence="2">Uncharacterized protein</fullName>
    </submittedName>
</protein>
<dbReference type="Proteomes" id="UP001501333">
    <property type="component" value="Unassembled WGS sequence"/>
</dbReference>
<sequence>MKYVLIIFFLFVILIGVAYYYDYKKDKKYFKKSIKDIAFLMLIIVGIYIISELGDKVLECFYK</sequence>
<evidence type="ECO:0000313" key="3">
    <source>
        <dbReference type="Proteomes" id="UP001501333"/>
    </source>
</evidence>
<gene>
    <name evidence="2" type="ORF">GCM10022250_26390</name>
</gene>
<keyword evidence="1" id="KW-1133">Transmembrane helix</keyword>